<dbReference type="EMBL" id="LRBV02000007">
    <property type="status" value="NOT_ANNOTATED_CDS"/>
    <property type="molecule type" value="Genomic_DNA"/>
</dbReference>
<dbReference type="EnsemblPlants" id="QL07p025043:mrna">
    <property type="protein sequence ID" value="QL07p025043:mrna"/>
    <property type="gene ID" value="QL07p025043"/>
</dbReference>
<evidence type="ECO:0000313" key="2">
    <source>
        <dbReference type="EnsemblPlants" id="QL07p025043:mrna"/>
    </source>
</evidence>
<protein>
    <recommendedName>
        <fullName evidence="1">Endonuclease/exonuclease/phosphatase domain-containing protein</fullName>
    </recommendedName>
</protein>
<dbReference type="OMA" id="WIERDGF"/>
<dbReference type="AlphaFoldDB" id="A0A7N2M569"/>
<dbReference type="Pfam" id="PF03372">
    <property type="entry name" value="Exo_endo_phos"/>
    <property type="match status" value="1"/>
</dbReference>
<feature type="domain" description="Endonuclease/exonuclease/phosphatase" evidence="1">
    <location>
        <begin position="237"/>
        <end position="409"/>
    </location>
</feature>
<reference evidence="2 3" key="1">
    <citation type="journal article" date="2016" name="G3 (Bethesda)">
        <title>First Draft Assembly and Annotation of the Genome of a California Endemic Oak Quercus lobata Nee (Fagaceae).</title>
        <authorList>
            <person name="Sork V.L."/>
            <person name="Fitz-Gibbon S.T."/>
            <person name="Puiu D."/>
            <person name="Crepeau M."/>
            <person name="Gugger P.F."/>
            <person name="Sherman R."/>
            <person name="Stevens K."/>
            <person name="Langley C.H."/>
            <person name="Pellegrini M."/>
            <person name="Salzberg S.L."/>
        </authorList>
    </citation>
    <scope>NUCLEOTIDE SEQUENCE [LARGE SCALE GENOMIC DNA]</scope>
    <source>
        <strain evidence="2 3">cv. SW786</strain>
    </source>
</reference>
<dbReference type="Proteomes" id="UP000594261">
    <property type="component" value="Chromosome 7"/>
</dbReference>
<dbReference type="GO" id="GO:0003824">
    <property type="term" value="F:catalytic activity"/>
    <property type="evidence" value="ECO:0007669"/>
    <property type="project" value="InterPro"/>
</dbReference>
<dbReference type="Gene3D" id="3.60.10.10">
    <property type="entry name" value="Endonuclease/exonuclease/phosphatase"/>
    <property type="match status" value="1"/>
</dbReference>
<name>A0A7N2M569_QUELO</name>
<dbReference type="PANTHER" id="PTHR33710">
    <property type="entry name" value="BNAC02G09200D PROTEIN"/>
    <property type="match status" value="1"/>
</dbReference>
<dbReference type="InterPro" id="IPR005135">
    <property type="entry name" value="Endo/exonuclease/phosphatase"/>
</dbReference>
<sequence length="501" mass="56621">MNKVTAEAIGRTLGTIEQVDVSTTGECRGSYLRVRVQINITQPLYRGRMPTPCSTTPLRPMPSMHTTSASITAATTEPLRQSNHPVSSPPTILETAAQNAPTNMEILSDPNLFHAHIVKIDNTIINFPLMPQSTITQKEGLESVDPPESNPSNLRQAVSSDLKLHDTHLVDAPVAHVLEIKSMIGPKRLMDPIQGIWKRLGPSKNKTTDQEAILPCVGPKHKPEEMYQLNAKKQHWDYNQGLVVSSDGQSGGLAFLWKPGTQVHVKVFSCWFIDAHVLCTTGHCWRFTGFYGHPDTSKRDETWALLQSLGRSNHLPWFCVGDFNEITSQVEKVGGCLRPARQMDHFRSTIHVCNFIDLGYHGSPFTWSRNHPTEGRIYKRLDRAFANNAWKLLFPGSTVHHIPMSSSDHSLLSIRMQQPGPPRRPRSRPLFRFEAMWLRDPRCKEVVQEAWSEGLYKTEGVFIISCYASCRDRLSAWNKNEYGHIGKQIKKLERVVVNWVK</sequence>
<evidence type="ECO:0000313" key="3">
    <source>
        <dbReference type="Proteomes" id="UP000594261"/>
    </source>
</evidence>
<dbReference type="PANTHER" id="PTHR33710:SF77">
    <property type="entry name" value="DNASE I-LIKE SUPERFAMILY PROTEIN"/>
    <property type="match status" value="1"/>
</dbReference>
<evidence type="ECO:0000259" key="1">
    <source>
        <dbReference type="Pfam" id="PF03372"/>
    </source>
</evidence>
<reference evidence="2" key="2">
    <citation type="submission" date="2021-01" db="UniProtKB">
        <authorList>
            <consortium name="EnsemblPlants"/>
        </authorList>
    </citation>
    <scope>IDENTIFICATION</scope>
</reference>
<dbReference type="InParanoid" id="A0A7N2M569"/>
<organism evidence="2 3">
    <name type="scientific">Quercus lobata</name>
    <name type="common">Valley oak</name>
    <dbReference type="NCBI Taxonomy" id="97700"/>
    <lineage>
        <taxon>Eukaryota</taxon>
        <taxon>Viridiplantae</taxon>
        <taxon>Streptophyta</taxon>
        <taxon>Embryophyta</taxon>
        <taxon>Tracheophyta</taxon>
        <taxon>Spermatophyta</taxon>
        <taxon>Magnoliopsida</taxon>
        <taxon>eudicotyledons</taxon>
        <taxon>Gunneridae</taxon>
        <taxon>Pentapetalae</taxon>
        <taxon>rosids</taxon>
        <taxon>fabids</taxon>
        <taxon>Fagales</taxon>
        <taxon>Fagaceae</taxon>
        <taxon>Quercus</taxon>
    </lineage>
</organism>
<keyword evidence="3" id="KW-1185">Reference proteome</keyword>
<dbReference type="InterPro" id="IPR036691">
    <property type="entry name" value="Endo/exonu/phosph_ase_sf"/>
</dbReference>
<accession>A0A7N2M569</accession>
<dbReference type="Gramene" id="QL07p025043:mrna">
    <property type="protein sequence ID" value="QL07p025043:mrna"/>
    <property type="gene ID" value="QL07p025043"/>
</dbReference>
<proteinExistence type="predicted"/>
<dbReference type="SUPFAM" id="SSF56219">
    <property type="entry name" value="DNase I-like"/>
    <property type="match status" value="1"/>
</dbReference>